<dbReference type="AlphaFoldDB" id="A0A1I5GNX0"/>
<dbReference type="PROSITE" id="PS50977">
    <property type="entry name" value="HTH_TETR_2"/>
    <property type="match status" value="1"/>
</dbReference>
<evidence type="ECO:0000256" key="2">
    <source>
        <dbReference type="ARBA" id="ARBA00023125"/>
    </source>
</evidence>
<proteinExistence type="predicted"/>
<evidence type="ECO:0000313" key="8">
    <source>
        <dbReference type="Proteomes" id="UP000199137"/>
    </source>
</evidence>
<dbReference type="PROSITE" id="PS01081">
    <property type="entry name" value="HTH_TETR_1"/>
    <property type="match status" value="1"/>
</dbReference>
<keyword evidence="3" id="KW-0804">Transcription</keyword>
<dbReference type="GO" id="GO:0003700">
    <property type="term" value="F:DNA-binding transcription factor activity"/>
    <property type="evidence" value="ECO:0007669"/>
    <property type="project" value="TreeGrafter"/>
</dbReference>
<dbReference type="PANTHER" id="PTHR30055">
    <property type="entry name" value="HTH-TYPE TRANSCRIPTIONAL REGULATOR RUTR"/>
    <property type="match status" value="1"/>
</dbReference>
<keyword evidence="2 4" id="KW-0238">DNA-binding</keyword>
<accession>A0A1I5GNX0</accession>
<keyword evidence="9" id="KW-1185">Reference proteome</keyword>
<dbReference type="SUPFAM" id="SSF48498">
    <property type="entry name" value="Tetracyclin repressor-like, C-terminal domain"/>
    <property type="match status" value="1"/>
</dbReference>
<reference evidence="6 9" key="2">
    <citation type="submission" date="2020-01" db="EMBL/GenBank/DDBJ databases">
        <title>Insect and environment-associated Actinomycetes.</title>
        <authorList>
            <person name="Currrie C."/>
            <person name="Chevrette M."/>
            <person name="Carlson C."/>
            <person name="Stubbendieck R."/>
            <person name="Wendt-Pienkowski E."/>
        </authorList>
    </citation>
    <scope>NUCLEOTIDE SEQUENCE [LARGE SCALE GENOMIC DNA]</scope>
    <source>
        <strain evidence="6 9">SID8386</strain>
    </source>
</reference>
<dbReference type="InterPro" id="IPR049445">
    <property type="entry name" value="TetR_SbtR-like_C"/>
</dbReference>
<evidence type="ECO:0000256" key="3">
    <source>
        <dbReference type="ARBA" id="ARBA00023163"/>
    </source>
</evidence>
<dbReference type="InterPro" id="IPR036271">
    <property type="entry name" value="Tet_transcr_reg_TetR-rel_C_sf"/>
</dbReference>
<dbReference type="PRINTS" id="PR00455">
    <property type="entry name" value="HTHTETR"/>
</dbReference>
<gene>
    <name evidence="6" type="ORF">G3I59_04305</name>
    <name evidence="7" type="ORF">SAMN05421854_1011717</name>
</gene>
<organism evidence="7 8">
    <name type="scientific">Amycolatopsis rubida</name>
    <dbReference type="NCBI Taxonomy" id="112413"/>
    <lineage>
        <taxon>Bacteria</taxon>
        <taxon>Bacillati</taxon>
        <taxon>Actinomycetota</taxon>
        <taxon>Actinomycetes</taxon>
        <taxon>Pseudonocardiales</taxon>
        <taxon>Pseudonocardiaceae</taxon>
        <taxon>Amycolatopsis</taxon>
    </lineage>
</organism>
<dbReference type="PANTHER" id="PTHR30055:SF234">
    <property type="entry name" value="HTH-TYPE TRANSCRIPTIONAL REGULATOR BETI"/>
    <property type="match status" value="1"/>
</dbReference>
<dbReference type="RefSeq" id="WP_067579745.1">
    <property type="nucleotide sequence ID" value="NZ_FOWC01000001.1"/>
</dbReference>
<sequence>MPERSTRLRTDAAHNRAHLLEVAERTFEAEGLGVSMSELARRAGLGVATVYRHFPTKADLVAEAFAEPMAECAGMLDEALADPDPWRGFCRVIEEMCSMQARNHGFSAAIVTALPDQAAFGQLRDQAVQAFTELIRRAREAGALRADFAVSDLSLILLANAGLRSGAGAAAPAASRRLAGYLLQSFRTEAAAPLPPPAELPLDVSVL</sequence>
<dbReference type="EMBL" id="JAAGNC010000031">
    <property type="protein sequence ID" value="NEC54841.1"/>
    <property type="molecule type" value="Genomic_DNA"/>
</dbReference>
<dbReference type="InterPro" id="IPR050109">
    <property type="entry name" value="HTH-type_TetR-like_transc_reg"/>
</dbReference>
<feature type="DNA-binding region" description="H-T-H motif" evidence="4">
    <location>
        <begin position="35"/>
        <end position="54"/>
    </location>
</feature>
<protein>
    <submittedName>
        <fullName evidence="6">TetR/AcrR family transcriptional regulator</fullName>
    </submittedName>
    <submittedName>
        <fullName evidence="7">Transcriptional regulator, TetR family</fullName>
    </submittedName>
</protein>
<dbReference type="Gene3D" id="1.10.357.10">
    <property type="entry name" value="Tetracycline Repressor, domain 2"/>
    <property type="match status" value="1"/>
</dbReference>
<dbReference type="STRING" id="112413.SAMN05421854_1011717"/>
<evidence type="ECO:0000259" key="5">
    <source>
        <dbReference type="PROSITE" id="PS50977"/>
    </source>
</evidence>
<dbReference type="SUPFAM" id="SSF46689">
    <property type="entry name" value="Homeodomain-like"/>
    <property type="match status" value="1"/>
</dbReference>
<evidence type="ECO:0000313" key="7">
    <source>
        <dbReference type="EMBL" id="SFO37546.1"/>
    </source>
</evidence>
<evidence type="ECO:0000313" key="9">
    <source>
        <dbReference type="Proteomes" id="UP000470404"/>
    </source>
</evidence>
<evidence type="ECO:0000256" key="1">
    <source>
        <dbReference type="ARBA" id="ARBA00023015"/>
    </source>
</evidence>
<reference evidence="7 8" key="1">
    <citation type="submission" date="2016-10" db="EMBL/GenBank/DDBJ databases">
        <authorList>
            <person name="de Groot N.N."/>
        </authorList>
    </citation>
    <scope>NUCLEOTIDE SEQUENCE [LARGE SCALE GENOMIC DNA]</scope>
    <source>
        <strain evidence="7 8">DSM 44637</strain>
    </source>
</reference>
<evidence type="ECO:0000256" key="4">
    <source>
        <dbReference type="PROSITE-ProRule" id="PRU00335"/>
    </source>
</evidence>
<dbReference type="InterPro" id="IPR001647">
    <property type="entry name" value="HTH_TetR"/>
</dbReference>
<name>A0A1I5GNX0_9PSEU</name>
<feature type="domain" description="HTH tetR-type" evidence="5">
    <location>
        <begin position="13"/>
        <end position="72"/>
    </location>
</feature>
<evidence type="ECO:0000313" key="6">
    <source>
        <dbReference type="EMBL" id="NEC54841.1"/>
    </source>
</evidence>
<dbReference type="Pfam" id="PF00440">
    <property type="entry name" value="TetR_N"/>
    <property type="match status" value="1"/>
</dbReference>
<dbReference type="Proteomes" id="UP000199137">
    <property type="component" value="Unassembled WGS sequence"/>
</dbReference>
<keyword evidence="1" id="KW-0805">Transcription regulation</keyword>
<dbReference type="Pfam" id="PF21597">
    <property type="entry name" value="TetR_C_43"/>
    <property type="match status" value="1"/>
</dbReference>
<dbReference type="EMBL" id="FOWC01000001">
    <property type="protein sequence ID" value="SFO37546.1"/>
    <property type="molecule type" value="Genomic_DNA"/>
</dbReference>
<dbReference type="Proteomes" id="UP000470404">
    <property type="component" value="Unassembled WGS sequence"/>
</dbReference>
<dbReference type="InterPro" id="IPR023772">
    <property type="entry name" value="DNA-bd_HTH_TetR-type_CS"/>
</dbReference>
<dbReference type="OrthoDB" id="9795011at2"/>
<dbReference type="GO" id="GO:0000976">
    <property type="term" value="F:transcription cis-regulatory region binding"/>
    <property type="evidence" value="ECO:0007669"/>
    <property type="project" value="TreeGrafter"/>
</dbReference>
<dbReference type="InterPro" id="IPR009057">
    <property type="entry name" value="Homeodomain-like_sf"/>
</dbReference>